<name>A0ABT4U7T0_9ACTN</name>
<keyword evidence="2" id="KW-1133">Transmembrane helix</keyword>
<keyword evidence="2" id="KW-0812">Transmembrane</keyword>
<feature type="region of interest" description="Disordered" evidence="1">
    <location>
        <begin position="155"/>
        <end position="195"/>
    </location>
</feature>
<evidence type="ECO:0000256" key="2">
    <source>
        <dbReference type="SAM" id="Phobius"/>
    </source>
</evidence>
<evidence type="ECO:0000313" key="3">
    <source>
        <dbReference type="EMBL" id="MDA2813017.1"/>
    </source>
</evidence>
<dbReference type="InterPro" id="IPR007313">
    <property type="entry name" value="FxsA"/>
</dbReference>
<proteinExistence type="predicted"/>
<dbReference type="EMBL" id="JAQFWQ010000065">
    <property type="protein sequence ID" value="MDA2813017.1"/>
    <property type="molecule type" value="Genomic_DNA"/>
</dbReference>
<gene>
    <name evidence="3" type="ORF">O4J56_20395</name>
</gene>
<organism evidence="3 4">
    <name type="scientific">Nocardiopsis endophytica</name>
    <dbReference type="NCBI Taxonomy" id="3018445"/>
    <lineage>
        <taxon>Bacteria</taxon>
        <taxon>Bacillati</taxon>
        <taxon>Actinomycetota</taxon>
        <taxon>Actinomycetes</taxon>
        <taxon>Streptosporangiales</taxon>
        <taxon>Nocardiopsidaceae</taxon>
        <taxon>Nocardiopsis</taxon>
    </lineage>
</organism>
<evidence type="ECO:0000313" key="4">
    <source>
        <dbReference type="Proteomes" id="UP001527866"/>
    </source>
</evidence>
<accession>A0ABT4U7T0</accession>
<dbReference type="PANTHER" id="PTHR35335:SF1">
    <property type="entry name" value="UPF0716 PROTEIN FXSA"/>
    <property type="match status" value="1"/>
</dbReference>
<evidence type="ECO:0000256" key="1">
    <source>
        <dbReference type="SAM" id="MobiDB-lite"/>
    </source>
</evidence>
<feature type="transmembrane region" description="Helical" evidence="2">
    <location>
        <begin position="98"/>
        <end position="124"/>
    </location>
</feature>
<dbReference type="RefSeq" id="WP_270687794.1">
    <property type="nucleotide sequence ID" value="NZ_JAQFWQ010000065.1"/>
</dbReference>
<keyword evidence="2" id="KW-0472">Membrane</keyword>
<dbReference type="Proteomes" id="UP001527866">
    <property type="component" value="Unassembled WGS sequence"/>
</dbReference>
<protein>
    <submittedName>
        <fullName evidence="3">FxsA family protein</fullName>
    </submittedName>
</protein>
<feature type="transmembrane region" description="Helical" evidence="2">
    <location>
        <begin position="25"/>
        <end position="47"/>
    </location>
</feature>
<comment type="caution">
    <text evidence="3">The sequence shown here is derived from an EMBL/GenBank/DDBJ whole genome shotgun (WGS) entry which is preliminary data.</text>
</comment>
<dbReference type="NCBIfam" id="NF008528">
    <property type="entry name" value="PRK11463.1-2"/>
    <property type="match status" value="1"/>
</dbReference>
<sequence>MPLLIVLALMALPFAEIWLMIAVGGWIGVPWTIALLFAFTALGVLVLRRAGTRAFREFEESLRVQAQAYRDAGGDPQAMAKALREGDSDRSRDGMLSALMLMVGGILLIIPGFITAAVGGLLALPFTRPALRWAFSAWADRRARAMGVTVVPGSFAPSGAGARGGPGDGTGRAPGSGKVIQGRVVDPTEEPGTAG</sequence>
<dbReference type="Pfam" id="PF04186">
    <property type="entry name" value="FxsA"/>
    <property type="match status" value="1"/>
</dbReference>
<feature type="compositionally biased region" description="Gly residues" evidence="1">
    <location>
        <begin position="161"/>
        <end position="174"/>
    </location>
</feature>
<dbReference type="PANTHER" id="PTHR35335">
    <property type="entry name" value="UPF0716 PROTEIN FXSA"/>
    <property type="match status" value="1"/>
</dbReference>
<keyword evidence="4" id="KW-1185">Reference proteome</keyword>
<reference evidence="3 4" key="1">
    <citation type="submission" date="2023-01" db="EMBL/GenBank/DDBJ databases">
        <title>Draft genome sequence of Nocardiopsis sp. RSe5-2 isolated from halophytes.</title>
        <authorList>
            <person name="Duangmal K."/>
            <person name="Chantavorakit T."/>
        </authorList>
    </citation>
    <scope>NUCLEOTIDE SEQUENCE [LARGE SCALE GENOMIC DNA]</scope>
    <source>
        <strain evidence="3 4">RSe5-2</strain>
    </source>
</reference>